<comment type="caution">
    <text evidence="12">The sequence shown here is derived from an EMBL/GenBank/DDBJ whole genome shotgun (WGS) entry which is preliminary data.</text>
</comment>
<keyword evidence="8" id="KW-0511">Multifunctional enzyme</keyword>
<comment type="catalytic activity">
    <reaction evidence="1">
        <text>Hydrolysis of DNA containing ring-opened 7-methylguanine residues, releasing 2,6-diamino-4-hydroxy-5-(N-methyl)formamidopyrimidine.</text>
        <dbReference type="EC" id="3.2.2.23"/>
    </reaction>
</comment>
<evidence type="ECO:0000259" key="11">
    <source>
        <dbReference type="PROSITE" id="PS51068"/>
    </source>
</evidence>
<dbReference type="PROSITE" id="PS51068">
    <property type="entry name" value="FPG_CAT"/>
    <property type="match status" value="1"/>
</dbReference>
<dbReference type="Pfam" id="PF01149">
    <property type="entry name" value="Fapy_DNA_glyco"/>
    <property type="match status" value="1"/>
</dbReference>
<evidence type="ECO:0000256" key="2">
    <source>
        <dbReference type="ARBA" id="ARBA00009409"/>
    </source>
</evidence>
<dbReference type="GO" id="GO:0008534">
    <property type="term" value="F:oxidized purine nucleobase lesion DNA N-glycosylase activity"/>
    <property type="evidence" value="ECO:0007669"/>
    <property type="project" value="UniProtKB-EC"/>
</dbReference>
<feature type="compositionally biased region" description="Basic and acidic residues" evidence="10">
    <location>
        <begin position="20"/>
        <end position="34"/>
    </location>
</feature>
<dbReference type="Proteomes" id="UP001054902">
    <property type="component" value="Unassembled WGS sequence"/>
</dbReference>
<proteinExistence type="inferred from homology"/>
<dbReference type="InterPro" id="IPR015886">
    <property type="entry name" value="H2TH_FPG"/>
</dbReference>
<dbReference type="GO" id="GO:0003906">
    <property type="term" value="F:DNA-(apurinic or apyrimidinic site) endonuclease activity"/>
    <property type="evidence" value="ECO:0007669"/>
    <property type="project" value="InterPro"/>
</dbReference>
<dbReference type="PANTHER" id="PTHR22993">
    <property type="entry name" value="FORMAMIDOPYRIMIDINE-DNA GLYCOSYLASE"/>
    <property type="match status" value="1"/>
</dbReference>
<evidence type="ECO:0000313" key="12">
    <source>
        <dbReference type="EMBL" id="GFH53633.1"/>
    </source>
</evidence>
<dbReference type="AlphaFoldDB" id="A0AAD3CWU1"/>
<feature type="compositionally biased region" description="Polar residues" evidence="10">
    <location>
        <begin position="42"/>
        <end position="58"/>
    </location>
</feature>
<dbReference type="SUPFAM" id="SSF46946">
    <property type="entry name" value="S13-like H2TH domain"/>
    <property type="match status" value="1"/>
</dbReference>
<keyword evidence="13" id="KW-1185">Reference proteome</keyword>
<accession>A0AAD3CWU1</accession>
<feature type="region of interest" description="Disordered" evidence="10">
    <location>
        <begin position="18"/>
        <end position="71"/>
    </location>
</feature>
<sequence length="337" mass="38147">MPELTEVEDYRRVLLLLKAENSKAQKEEPKEERKRGRRSRRTSNASTISENNSTSTLIIETPSPTPPKNFPSKSELALLKKCHVTDVERKGKLLRVLLQQPNKDEIHYMYIAMGMTGRISSKEYIPTLESLTNDTEFPPPHTHMIMKSGENIIGFSDSRRFGGISFGDPYEKQWNEFATDAMDPSASLENCVGQKKTIKGLLLDQRFAVSGIGNWIADEMLYQSEVHPDQAFLTKQEVTSLEKSLVHILHTGNECLMNGKEFPADWLFHRRWSKAKAKAPKDHNDKTVKFINSGGRTAAFVPTIQKLKKRKAPADKDSTGENIEKKGSRSSKRKKSS</sequence>
<dbReference type="PANTHER" id="PTHR22993:SF9">
    <property type="entry name" value="FORMAMIDOPYRIMIDINE-DNA GLYCOSYLASE"/>
    <property type="match status" value="1"/>
</dbReference>
<dbReference type="Gene3D" id="1.10.8.50">
    <property type="match status" value="1"/>
</dbReference>
<gene>
    <name evidence="12" type="ORF">CTEN210_10109</name>
</gene>
<dbReference type="InterPro" id="IPR035937">
    <property type="entry name" value="FPG_N"/>
</dbReference>
<evidence type="ECO:0000256" key="7">
    <source>
        <dbReference type="ARBA" id="ARBA00023239"/>
    </source>
</evidence>
<comment type="similarity">
    <text evidence="2">Belongs to the FPG family.</text>
</comment>
<keyword evidence="4" id="KW-0378">Hydrolase</keyword>
<evidence type="ECO:0000256" key="3">
    <source>
        <dbReference type="ARBA" id="ARBA00022763"/>
    </source>
</evidence>
<dbReference type="SMART" id="SM01232">
    <property type="entry name" value="H2TH"/>
    <property type="match status" value="1"/>
</dbReference>
<protein>
    <recommendedName>
        <fullName evidence="11">Formamidopyrimidine-DNA glycosylase catalytic domain-containing protein</fullName>
    </recommendedName>
</protein>
<dbReference type="GO" id="GO:0008270">
    <property type="term" value="F:zinc ion binding"/>
    <property type="evidence" value="ECO:0007669"/>
    <property type="project" value="InterPro"/>
</dbReference>
<keyword evidence="9" id="KW-0326">Glycosidase</keyword>
<feature type="region of interest" description="Disordered" evidence="10">
    <location>
        <begin position="302"/>
        <end position="337"/>
    </location>
</feature>
<name>A0AAD3CWU1_9STRA</name>
<reference evidence="12 13" key="1">
    <citation type="journal article" date="2021" name="Sci. Rep.">
        <title>The genome of the diatom Chaetoceros tenuissimus carries an ancient integrated fragment of an extant virus.</title>
        <authorList>
            <person name="Hongo Y."/>
            <person name="Kimura K."/>
            <person name="Takaki Y."/>
            <person name="Yoshida Y."/>
            <person name="Baba S."/>
            <person name="Kobayashi G."/>
            <person name="Nagasaki K."/>
            <person name="Hano T."/>
            <person name="Tomaru Y."/>
        </authorList>
    </citation>
    <scope>NUCLEOTIDE SEQUENCE [LARGE SCALE GENOMIC DNA]</scope>
    <source>
        <strain evidence="12 13">NIES-3715</strain>
    </source>
</reference>
<evidence type="ECO:0000256" key="6">
    <source>
        <dbReference type="ARBA" id="ARBA00023204"/>
    </source>
</evidence>
<dbReference type="GO" id="GO:0005634">
    <property type="term" value="C:nucleus"/>
    <property type="evidence" value="ECO:0007669"/>
    <property type="project" value="TreeGrafter"/>
</dbReference>
<keyword evidence="6" id="KW-0234">DNA repair</keyword>
<dbReference type="GO" id="GO:0003684">
    <property type="term" value="F:damaged DNA binding"/>
    <property type="evidence" value="ECO:0007669"/>
    <property type="project" value="InterPro"/>
</dbReference>
<evidence type="ECO:0000256" key="4">
    <source>
        <dbReference type="ARBA" id="ARBA00022801"/>
    </source>
</evidence>
<evidence type="ECO:0000256" key="1">
    <source>
        <dbReference type="ARBA" id="ARBA00001668"/>
    </source>
</evidence>
<dbReference type="InterPro" id="IPR010979">
    <property type="entry name" value="Ribosomal_uS13-like_H2TH"/>
</dbReference>
<feature type="compositionally biased region" description="Basic residues" evidence="10">
    <location>
        <begin position="328"/>
        <end position="337"/>
    </location>
</feature>
<dbReference type="InterPro" id="IPR012319">
    <property type="entry name" value="FPG_cat"/>
</dbReference>
<dbReference type="SUPFAM" id="SSF81624">
    <property type="entry name" value="N-terminal domain of MutM-like DNA repair proteins"/>
    <property type="match status" value="1"/>
</dbReference>
<organism evidence="12 13">
    <name type="scientific">Chaetoceros tenuissimus</name>
    <dbReference type="NCBI Taxonomy" id="426638"/>
    <lineage>
        <taxon>Eukaryota</taxon>
        <taxon>Sar</taxon>
        <taxon>Stramenopiles</taxon>
        <taxon>Ochrophyta</taxon>
        <taxon>Bacillariophyta</taxon>
        <taxon>Coscinodiscophyceae</taxon>
        <taxon>Chaetocerotophycidae</taxon>
        <taxon>Chaetocerotales</taxon>
        <taxon>Chaetocerotaceae</taxon>
        <taxon>Chaetoceros</taxon>
    </lineage>
</organism>
<keyword evidence="3" id="KW-0227">DNA damage</keyword>
<dbReference type="GO" id="GO:0016829">
    <property type="term" value="F:lyase activity"/>
    <property type="evidence" value="ECO:0007669"/>
    <property type="project" value="UniProtKB-KW"/>
</dbReference>
<evidence type="ECO:0000256" key="5">
    <source>
        <dbReference type="ARBA" id="ARBA00023125"/>
    </source>
</evidence>
<keyword evidence="7" id="KW-0456">Lyase</keyword>
<dbReference type="GO" id="GO:0006284">
    <property type="term" value="P:base-excision repair"/>
    <property type="evidence" value="ECO:0007669"/>
    <property type="project" value="InterPro"/>
</dbReference>
<feature type="compositionally biased region" description="Basic and acidic residues" evidence="10">
    <location>
        <begin position="312"/>
        <end position="327"/>
    </location>
</feature>
<evidence type="ECO:0000256" key="10">
    <source>
        <dbReference type="SAM" id="MobiDB-lite"/>
    </source>
</evidence>
<feature type="domain" description="Formamidopyrimidine-DNA glycosylase catalytic" evidence="11">
    <location>
        <begin position="2"/>
        <end position="162"/>
    </location>
</feature>
<dbReference type="EMBL" id="BLLK01000047">
    <property type="protein sequence ID" value="GFH53633.1"/>
    <property type="molecule type" value="Genomic_DNA"/>
</dbReference>
<evidence type="ECO:0000313" key="13">
    <source>
        <dbReference type="Proteomes" id="UP001054902"/>
    </source>
</evidence>
<dbReference type="Gene3D" id="3.20.190.10">
    <property type="entry name" value="MutM-like, N-terminal"/>
    <property type="match status" value="1"/>
</dbReference>
<dbReference type="Pfam" id="PF06831">
    <property type="entry name" value="H2TH"/>
    <property type="match status" value="1"/>
</dbReference>
<evidence type="ECO:0000256" key="9">
    <source>
        <dbReference type="ARBA" id="ARBA00023295"/>
    </source>
</evidence>
<keyword evidence="5" id="KW-0238">DNA-binding</keyword>
<evidence type="ECO:0000256" key="8">
    <source>
        <dbReference type="ARBA" id="ARBA00023268"/>
    </source>
</evidence>